<dbReference type="InterPro" id="IPR036514">
    <property type="entry name" value="SGNH_hydro_sf"/>
</dbReference>
<dbReference type="GO" id="GO:0016788">
    <property type="term" value="F:hydrolase activity, acting on ester bonds"/>
    <property type="evidence" value="ECO:0007669"/>
    <property type="project" value="UniProtKB-ARBA"/>
</dbReference>
<evidence type="ECO:0000313" key="3">
    <source>
        <dbReference type="EMBL" id="QAZ69061.1"/>
    </source>
</evidence>
<keyword evidence="1" id="KW-1133">Transmembrane helix</keyword>
<dbReference type="Proteomes" id="UP000293296">
    <property type="component" value="Chromosome"/>
</dbReference>
<evidence type="ECO:0000256" key="1">
    <source>
        <dbReference type="SAM" id="Phobius"/>
    </source>
</evidence>
<organism evidence="3 4">
    <name type="scientific">Solidesulfovibrio carbinolicus</name>
    <dbReference type="NCBI Taxonomy" id="296842"/>
    <lineage>
        <taxon>Bacteria</taxon>
        <taxon>Pseudomonadati</taxon>
        <taxon>Thermodesulfobacteriota</taxon>
        <taxon>Desulfovibrionia</taxon>
        <taxon>Desulfovibrionales</taxon>
        <taxon>Desulfovibrionaceae</taxon>
        <taxon>Solidesulfovibrio</taxon>
    </lineage>
</organism>
<dbReference type="Pfam" id="PF13472">
    <property type="entry name" value="Lipase_GDSL_2"/>
    <property type="match status" value="1"/>
</dbReference>
<accession>A0A4P6HP67</accession>
<dbReference type="InterPro" id="IPR013830">
    <property type="entry name" value="SGNH_hydro"/>
</dbReference>
<dbReference type="OrthoDB" id="5431950at2"/>
<dbReference type="KEGG" id="dcb:C3Y92_18195"/>
<protein>
    <recommendedName>
        <fullName evidence="2">SGNH hydrolase-type esterase domain-containing protein</fullName>
    </recommendedName>
</protein>
<keyword evidence="1" id="KW-0472">Membrane</keyword>
<reference evidence="3 4" key="1">
    <citation type="submission" date="2018-02" db="EMBL/GenBank/DDBJ databases">
        <title>Genome sequence of Desulfovibrio carbinolicus DSM 3852.</title>
        <authorList>
            <person name="Wilbanks E."/>
            <person name="Skennerton C.T."/>
            <person name="Orphan V.J."/>
        </authorList>
    </citation>
    <scope>NUCLEOTIDE SEQUENCE [LARGE SCALE GENOMIC DNA]</scope>
    <source>
        <strain evidence="3 4">DSM 3852</strain>
    </source>
</reference>
<dbReference type="CDD" id="cd00229">
    <property type="entry name" value="SGNH_hydrolase"/>
    <property type="match status" value="1"/>
</dbReference>
<dbReference type="SUPFAM" id="SSF52266">
    <property type="entry name" value="SGNH hydrolase"/>
    <property type="match status" value="1"/>
</dbReference>
<dbReference type="AlphaFoldDB" id="A0A4P6HP67"/>
<evidence type="ECO:0000313" key="4">
    <source>
        <dbReference type="Proteomes" id="UP000293296"/>
    </source>
</evidence>
<feature type="domain" description="SGNH hydrolase-type esterase" evidence="2">
    <location>
        <begin position="94"/>
        <end position="324"/>
    </location>
</feature>
<feature type="transmembrane region" description="Helical" evidence="1">
    <location>
        <begin position="12"/>
        <end position="29"/>
    </location>
</feature>
<dbReference type="Gene3D" id="3.40.50.1110">
    <property type="entry name" value="SGNH hydrolase"/>
    <property type="match status" value="1"/>
</dbReference>
<dbReference type="EMBL" id="CP026538">
    <property type="protein sequence ID" value="QAZ69061.1"/>
    <property type="molecule type" value="Genomic_DNA"/>
</dbReference>
<dbReference type="PANTHER" id="PTHR30383">
    <property type="entry name" value="THIOESTERASE 1/PROTEASE 1/LYSOPHOSPHOLIPASE L1"/>
    <property type="match status" value="1"/>
</dbReference>
<name>A0A4P6HP67_9BACT</name>
<dbReference type="InterPro" id="IPR051532">
    <property type="entry name" value="Ester_Hydrolysis_Enzymes"/>
</dbReference>
<keyword evidence="4" id="KW-1185">Reference proteome</keyword>
<sequence length="507" mass="53995">MGADVGKRLKMATALVMATAAVAALWLWSRPDPEARFAWLDHHAFRNDPAARFDPNLGFRLKESVSMYGFRHNAAGLVGPEIGPKAAGTVRVACLGGSTTLGAGVPIDAYSYPALLQAMFDLVTGGQRRVEVLNAGVFGYHSLHTPLRVAELAAFSPDVYVVMDGLNDLDAVRSVPQTVFERARLGRLAAAARDLGRRLAGDDSRIAAAMPGLHGLEAKWRLADMAGNLSRAAYLAGRQRAAMLLVSDPLRLESALPGAGQDRSEQARLLAFGAEVLPVAAVAAAAGRPGVALLDVQPVFAAALTDAATTRRVWADGLHLTRYGNFLLAREVFRALSARPPVAGVLGDRPLPDDNTLEMAFPACLEWRPADGSGRPKTAEGGARLVSTANLKEGPVDREGWSSLTVVDPATPGEAVLHVPSGGRTMRVYPRIEGPGDVVAIWAVDAGGTGRELFALRKTFADGVWSAEGEWYRVPLPEGDGWRVVARLTGENAQLFHRGEAVLFPME</sequence>
<proteinExistence type="predicted"/>
<gene>
    <name evidence="3" type="ORF">C3Y92_18195</name>
</gene>
<keyword evidence="1" id="KW-0812">Transmembrane</keyword>
<evidence type="ECO:0000259" key="2">
    <source>
        <dbReference type="Pfam" id="PF13472"/>
    </source>
</evidence>